<keyword evidence="1" id="KW-0732">Signal</keyword>
<evidence type="ECO:0000313" key="3">
    <source>
        <dbReference type="Proteomes" id="UP000256269"/>
    </source>
</evidence>
<accession>A0A3E0GZJ4</accession>
<dbReference type="RefSeq" id="WP_147328846.1">
    <property type="nucleotide sequence ID" value="NZ_CP144375.1"/>
</dbReference>
<dbReference type="EMBL" id="QUNO01000019">
    <property type="protein sequence ID" value="REH34783.1"/>
    <property type="molecule type" value="Genomic_DNA"/>
</dbReference>
<proteinExistence type="predicted"/>
<protein>
    <recommendedName>
        <fullName evidence="4">Secreted protein</fullName>
    </recommendedName>
</protein>
<gene>
    <name evidence="2" type="ORF">BCF44_11959</name>
</gene>
<name>A0A3E0GZJ4_9PSEU</name>
<dbReference type="AlphaFoldDB" id="A0A3E0GZJ4"/>
<keyword evidence="3" id="KW-1185">Reference proteome</keyword>
<reference evidence="2 3" key="1">
    <citation type="submission" date="2018-08" db="EMBL/GenBank/DDBJ databases">
        <title>Genomic Encyclopedia of Archaeal and Bacterial Type Strains, Phase II (KMG-II): from individual species to whole genera.</title>
        <authorList>
            <person name="Goeker M."/>
        </authorList>
    </citation>
    <scope>NUCLEOTIDE SEQUENCE [LARGE SCALE GENOMIC DNA]</scope>
    <source>
        <strain evidence="2 3">DSM 45791</strain>
    </source>
</reference>
<feature type="signal peptide" evidence="1">
    <location>
        <begin position="1"/>
        <end position="24"/>
    </location>
</feature>
<dbReference type="Proteomes" id="UP000256269">
    <property type="component" value="Unassembled WGS sequence"/>
</dbReference>
<evidence type="ECO:0000313" key="2">
    <source>
        <dbReference type="EMBL" id="REH34783.1"/>
    </source>
</evidence>
<evidence type="ECO:0000256" key="1">
    <source>
        <dbReference type="SAM" id="SignalP"/>
    </source>
</evidence>
<dbReference type="OrthoDB" id="9911878at2"/>
<evidence type="ECO:0008006" key="4">
    <source>
        <dbReference type="Google" id="ProtNLM"/>
    </source>
</evidence>
<feature type="chain" id="PRO_5017683277" description="Secreted protein" evidence="1">
    <location>
        <begin position="25"/>
        <end position="126"/>
    </location>
</feature>
<organism evidence="2 3">
    <name type="scientific">Kutzneria buriramensis</name>
    <dbReference type="NCBI Taxonomy" id="1045776"/>
    <lineage>
        <taxon>Bacteria</taxon>
        <taxon>Bacillati</taxon>
        <taxon>Actinomycetota</taxon>
        <taxon>Actinomycetes</taxon>
        <taxon>Pseudonocardiales</taxon>
        <taxon>Pseudonocardiaceae</taxon>
        <taxon>Kutzneria</taxon>
    </lineage>
</organism>
<comment type="caution">
    <text evidence="2">The sequence shown here is derived from an EMBL/GenBank/DDBJ whole genome shotgun (WGS) entry which is preliminary data.</text>
</comment>
<sequence>MRMTAPLTAVALGALLLGAPSATAAPAKAACSPVAYLGKQICLTVTSSTVTATLTVDSGGRGWYGQVEIDGPHGKLLRTGDHGLGAPATWSNSHATDGAGRYCAIDWRWDVYHDTYFTEASVCLTV</sequence>